<dbReference type="EMBL" id="JBHTOG010000003">
    <property type="protein sequence ID" value="MFD1431234.1"/>
    <property type="molecule type" value="Genomic_DNA"/>
</dbReference>
<gene>
    <name evidence="1" type="ORF">ACFQ47_00735</name>
</gene>
<comment type="caution">
    <text evidence="1">The sequence shown here is derived from an EMBL/GenBank/DDBJ whole genome shotgun (WGS) entry which is preliminary data.</text>
</comment>
<dbReference type="RefSeq" id="WP_125697287.1">
    <property type="nucleotide sequence ID" value="NZ_JBHTOG010000003.1"/>
</dbReference>
<evidence type="ECO:0000313" key="1">
    <source>
        <dbReference type="EMBL" id="MFD1431234.1"/>
    </source>
</evidence>
<keyword evidence="2" id="KW-1185">Reference proteome</keyword>
<reference evidence="2" key="1">
    <citation type="journal article" date="2019" name="Int. J. Syst. Evol. Microbiol.">
        <title>The Global Catalogue of Microorganisms (GCM) 10K type strain sequencing project: providing services to taxonomists for standard genome sequencing and annotation.</title>
        <authorList>
            <consortium name="The Broad Institute Genomics Platform"/>
            <consortium name="The Broad Institute Genome Sequencing Center for Infectious Disease"/>
            <person name="Wu L."/>
            <person name="Ma J."/>
        </authorList>
    </citation>
    <scope>NUCLEOTIDE SEQUENCE [LARGE SCALE GENOMIC DNA]</scope>
    <source>
        <strain evidence="2">CCM 8947</strain>
    </source>
</reference>
<accession>A0ABW4CK86</accession>
<organism evidence="1 2">
    <name type="scientific">Lacticaseibacillus yichunensis</name>
    <dbReference type="NCBI Taxonomy" id="2486015"/>
    <lineage>
        <taxon>Bacteria</taxon>
        <taxon>Bacillati</taxon>
        <taxon>Bacillota</taxon>
        <taxon>Bacilli</taxon>
        <taxon>Lactobacillales</taxon>
        <taxon>Lactobacillaceae</taxon>
        <taxon>Lacticaseibacillus</taxon>
    </lineage>
</organism>
<sequence length="104" mass="12030">MTYEQIVSQIKAYRHQHQERLREQAVMDHTQASLMAFALNDPSKMPDLYKAYPFLRGLGTDESKAPNRPAQTNSAWQNDQALLMQQAMLVKATLQRKKQQLQGR</sequence>
<evidence type="ECO:0000313" key="2">
    <source>
        <dbReference type="Proteomes" id="UP001597192"/>
    </source>
</evidence>
<protein>
    <submittedName>
        <fullName evidence="1">Uncharacterized protein</fullName>
    </submittedName>
</protein>
<proteinExistence type="predicted"/>
<dbReference type="Proteomes" id="UP001597192">
    <property type="component" value="Unassembled WGS sequence"/>
</dbReference>
<name>A0ABW4CK86_9LACO</name>